<name>A0A261FWQ3_9BIFI</name>
<dbReference type="AlphaFoldDB" id="A0A261FWQ3"/>
<proteinExistence type="predicted"/>
<evidence type="ECO:0000313" key="3">
    <source>
        <dbReference type="Proteomes" id="UP000216074"/>
    </source>
</evidence>
<dbReference type="PROSITE" id="PS51257">
    <property type="entry name" value="PROKAR_LIPOPROTEIN"/>
    <property type="match status" value="1"/>
</dbReference>
<dbReference type="PANTHER" id="PTHR43649">
    <property type="entry name" value="ARABINOSE-BINDING PROTEIN-RELATED"/>
    <property type="match status" value="1"/>
</dbReference>
<dbReference type="SUPFAM" id="SSF53850">
    <property type="entry name" value="Periplasmic binding protein-like II"/>
    <property type="match status" value="1"/>
</dbReference>
<comment type="caution">
    <text evidence="2">The sequence shown here is derived from an EMBL/GenBank/DDBJ whole genome shotgun (WGS) entry which is preliminary data.</text>
</comment>
<dbReference type="InterPro" id="IPR050490">
    <property type="entry name" value="Bact_solute-bd_prot1"/>
</dbReference>
<evidence type="ECO:0000256" key="1">
    <source>
        <dbReference type="ARBA" id="ARBA00022729"/>
    </source>
</evidence>
<dbReference type="EMBL" id="MWWY01000036">
    <property type="protein sequence ID" value="OZG63548.1"/>
    <property type="molecule type" value="Genomic_DNA"/>
</dbReference>
<reference evidence="2 3" key="1">
    <citation type="journal article" date="2017" name="BMC Genomics">
        <title>Comparative genomic and phylogenomic analyses of the Bifidobacteriaceae family.</title>
        <authorList>
            <person name="Lugli G.A."/>
            <person name="Milani C."/>
            <person name="Turroni F."/>
            <person name="Duranti S."/>
            <person name="Mancabelli L."/>
            <person name="Mangifesta M."/>
            <person name="Ferrario C."/>
            <person name="Modesto M."/>
            <person name="Mattarelli P."/>
            <person name="Jiri K."/>
            <person name="van Sinderen D."/>
            <person name="Ventura M."/>
        </authorList>
    </citation>
    <scope>NUCLEOTIDE SEQUENCE [LARGE SCALE GENOMIC DNA]</scope>
    <source>
        <strain evidence="2 3">DSM 100202</strain>
    </source>
</reference>
<gene>
    <name evidence="2" type="ORF">BHAP_1831</name>
</gene>
<sequence>MSKDARLWGRTAAALGTAAAMIMVGGCGGGDKAATDENGKPIVTIMSSKNSTTKINPDETKWFKELEAACDCTIKWDVVSVDAWQQQKNVVLTSGEVADISIGLFEQSDLAAYPYFEDLSDDLDKLPAVKKFFESRDYARKSATSVTDGKIYQIPNDVVSSGESNSTGQNLMINKAWLDKLGLEIPQTWDELTKVLEAFKTQDPNGNGKADEIPFNIRAMETQGFGWYSPFQLIDSTGISTAMTSQAGMEGVYVKDGKVGNFLQTDNFRKTVEYLRDLTAKGLIPKDGWSKDSSKWESELKSDGKTAITGMAINWNTASFGDLQDQYEMIPIPSATDDPADATAEQAQDASYNGLEIRADAPNKEAVFKVIEKMMDTDISVGQYFGDLGTYVEKIGDLHYKIKEDAFDGNSLLYGMGNRGYAYFPKGIKIENNPGEQFDRETRVYREQAPGLDSDDFWPGYVTPSDEDTKTLADNRTQLLNYVVTQTAQWVSEGGLDDTSWKEFQDKIKTLGVEDNIKLWQKWYDEYAKL</sequence>
<keyword evidence="1" id="KW-0732">Signal</keyword>
<organism evidence="2 3">
    <name type="scientific">Bifidobacterium hapali</name>
    <dbReference type="NCBI Taxonomy" id="1630172"/>
    <lineage>
        <taxon>Bacteria</taxon>
        <taxon>Bacillati</taxon>
        <taxon>Actinomycetota</taxon>
        <taxon>Actinomycetes</taxon>
        <taxon>Bifidobacteriales</taxon>
        <taxon>Bifidobacteriaceae</taxon>
        <taxon>Bifidobacterium</taxon>
    </lineage>
</organism>
<dbReference type="OrthoDB" id="3225049at2"/>
<dbReference type="RefSeq" id="WP_094730386.1">
    <property type="nucleotide sequence ID" value="NZ_MWWY01000036.1"/>
</dbReference>
<dbReference type="Gene3D" id="3.40.190.10">
    <property type="entry name" value="Periplasmic binding protein-like II"/>
    <property type="match status" value="2"/>
</dbReference>
<accession>A0A261FWQ3</accession>
<dbReference type="PANTHER" id="PTHR43649:SF33">
    <property type="entry name" value="POLYGALACTURONAN_RHAMNOGALACTURONAN-BINDING PROTEIN YTCQ"/>
    <property type="match status" value="1"/>
</dbReference>
<keyword evidence="3" id="KW-1185">Reference proteome</keyword>
<evidence type="ECO:0000313" key="2">
    <source>
        <dbReference type="EMBL" id="OZG63548.1"/>
    </source>
</evidence>
<protein>
    <submittedName>
        <fullName evidence="2">ABC transporter</fullName>
    </submittedName>
</protein>
<dbReference type="Proteomes" id="UP000216074">
    <property type="component" value="Unassembled WGS sequence"/>
</dbReference>